<dbReference type="InterPro" id="IPR010998">
    <property type="entry name" value="Integrase_recombinase_N"/>
</dbReference>
<dbReference type="Pfam" id="PF13495">
    <property type="entry name" value="Phage_int_SAM_4"/>
    <property type="match status" value="1"/>
</dbReference>
<dbReference type="Proteomes" id="UP000265955">
    <property type="component" value="Unassembled WGS sequence"/>
</dbReference>
<evidence type="ECO:0000259" key="2">
    <source>
        <dbReference type="Pfam" id="PF13495"/>
    </source>
</evidence>
<keyword evidence="4" id="KW-1185">Reference proteome</keyword>
<dbReference type="Gene3D" id="1.10.150.130">
    <property type="match status" value="1"/>
</dbReference>
<dbReference type="OrthoDB" id="8701461at2"/>
<keyword evidence="1" id="KW-0238">DNA-binding</keyword>
<feature type="domain" description="Integrase SAM-like N-terminal" evidence="2">
    <location>
        <begin position="1"/>
        <end position="45"/>
    </location>
</feature>
<dbReference type="GO" id="GO:0015074">
    <property type="term" value="P:DNA integration"/>
    <property type="evidence" value="ECO:0007669"/>
    <property type="project" value="InterPro"/>
</dbReference>
<name>A0A3A3FIE8_9BURK</name>
<evidence type="ECO:0000313" key="4">
    <source>
        <dbReference type="Proteomes" id="UP000265955"/>
    </source>
</evidence>
<gene>
    <name evidence="3" type="ORF">D3871_17665</name>
</gene>
<protein>
    <recommendedName>
        <fullName evidence="2">Integrase SAM-like N-terminal domain-containing protein</fullName>
    </recommendedName>
</protein>
<organism evidence="3 4">
    <name type="scientific">Noviherbaspirillum saxi</name>
    <dbReference type="NCBI Taxonomy" id="2320863"/>
    <lineage>
        <taxon>Bacteria</taxon>
        <taxon>Pseudomonadati</taxon>
        <taxon>Pseudomonadota</taxon>
        <taxon>Betaproteobacteria</taxon>
        <taxon>Burkholderiales</taxon>
        <taxon>Oxalobacteraceae</taxon>
        <taxon>Noviherbaspirillum</taxon>
    </lineage>
</organism>
<proteinExistence type="predicted"/>
<dbReference type="GO" id="GO:0003677">
    <property type="term" value="F:DNA binding"/>
    <property type="evidence" value="ECO:0007669"/>
    <property type="project" value="UniProtKB-KW"/>
</dbReference>
<reference evidence="4" key="1">
    <citation type="submission" date="2018-09" db="EMBL/GenBank/DDBJ databases">
        <authorList>
            <person name="Zhu H."/>
        </authorList>
    </citation>
    <scope>NUCLEOTIDE SEQUENCE [LARGE SCALE GENOMIC DNA]</scope>
    <source>
        <strain evidence="4">K1R23-30</strain>
    </source>
</reference>
<comment type="caution">
    <text evidence="3">The sequence shown here is derived from an EMBL/GenBank/DDBJ whole genome shotgun (WGS) entry which is preliminary data.</text>
</comment>
<dbReference type="InterPro" id="IPR004107">
    <property type="entry name" value="Integrase_SAM-like_N"/>
</dbReference>
<evidence type="ECO:0000313" key="3">
    <source>
        <dbReference type="EMBL" id="RJF95268.1"/>
    </source>
</evidence>
<dbReference type="AlphaFoldDB" id="A0A3A3FIE8"/>
<dbReference type="EMBL" id="QYUO01000002">
    <property type="protein sequence ID" value="RJF95268.1"/>
    <property type="molecule type" value="Genomic_DNA"/>
</dbReference>
<accession>A0A3A3FIE8</accession>
<sequence>MYWARWYIRFHGLHHPVDMGAPKIHAFLSYLANERQVSISTHRREIKRAVLAAKLSKHASLHTHRRP</sequence>
<evidence type="ECO:0000256" key="1">
    <source>
        <dbReference type="ARBA" id="ARBA00023125"/>
    </source>
</evidence>